<dbReference type="RefSeq" id="WP_050682319.1">
    <property type="nucleotide sequence ID" value="NZ_JAMDHA010000037.1"/>
</dbReference>
<gene>
    <name evidence="1" type="ORF">M5G27_26985</name>
</gene>
<evidence type="ECO:0000313" key="1">
    <source>
        <dbReference type="EMBL" id="MDD1011121.1"/>
    </source>
</evidence>
<comment type="caution">
    <text evidence="1">The sequence shown here is derived from an EMBL/GenBank/DDBJ whole genome shotgun (WGS) entry which is preliminary data.</text>
</comment>
<dbReference type="Proteomes" id="UP001148185">
    <property type="component" value="Unassembled WGS sequence"/>
</dbReference>
<protein>
    <submittedName>
        <fullName evidence="1">Uncharacterized protein</fullName>
    </submittedName>
</protein>
<dbReference type="AlphaFoldDB" id="A0A9X4C713"/>
<name>A0A9X4C713_9PSED</name>
<reference evidence="1 2" key="1">
    <citation type="submission" date="2022-05" db="EMBL/GenBank/DDBJ databases">
        <title>Novel Pseudomonas spp. Isolated from a Rainbow Trout Aquaculture Facility.</title>
        <authorList>
            <person name="Testerman T."/>
            <person name="Graf J."/>
        </authorList>
    </citation>
    <scope>NUCLEOTIDE SEQUENCE [LARGE SCALE GENOMIC DNA]</scope>
    <source>
        <strain evidence="1 2">ID1042</strain>
    </source>
</reference>
<proteinExistence type="predicted"/>
<sequence length="147" mass="15302">MSIFFSCAVDSAQREPIRLALQDLDPVAASLGLSSSLKSLGGLLEGSLASGELKPDEDLEKILLLSAVAVNLGPINNGGQLLSLATAGGESIALTSAKECDAFLMRLLNVDQYNHGVQILIALGVLPKPLDLSSFANAFEGESVFCL</sequence>
<dbReference type="EMBL" id="JAMDHA010000037">
    <property type="protein sequence ID" value="MDD1011121.1"/>
    <property type="molecule type" value="Genomic_DNA"/>
</dbReference>
<evidence type="ECO:0000313" key="2">
    <source>
        <dbReference type="Proteomes" id="UP001148185"/>
    </source>
</evidence>
<organism evidence="1 2">
    <name type="scientific">Pseudomonas shahriarae</name>
    <dbReference type="NCBI Taxonomy" id="2745512"/>
    <lineage>
        <taxon>Bacteria</taxon>
        <taxon>Pseudomonadati</taxon>
        <taxon>Pseudomonadota</taxon>
        <taxon>Gammaproteobacteria</taxon>
        <taxon>Pseudomonadales</taxon>
        <taxon>Pseudomonadaceae</taxon>
        <taxon>Pseudomonas</taxon>
    </lineage>
</organism>
<keyword evidence="2" id="KW-1185">Reference proteome</keyword>
<accession>A0A9X4C713</accession>